<comment type="caution">
    <text evidence="2">The sequence shown here is derived from an EMBL/GenBank/DDBJ whole genome shotgun (WGS) entry which is preliminary data.</text>
</comment>
<dbReference type="AlphaFoldDB" id="A0A4Q4Q1Y6"/>
<evidence type="ECO:0000259" key="1">
    <source>
        <dbReference type="Pfam" id="PF06985"/>
    </source>
</evidence>
<dbReference type="EMBL" id="PEJP01000077">
    <property type="protein sequence ID" value="RYO31834.1"/>
    <property type="molecule type" value="Genomic_DNA"/>
</dbReference>
<dbReference type="InterPro" id="IPR010730">
    <property type="entry name" value="HET"/>
</dbReference>
<organism evidence="2 3">
    <name type="scientific">Alternaria arborescens</name>
    <dbReference type="NCBI Taxonomy" id="156630"/>
    <lineage>
        <taxon>Eukaryota</taxon>
        <taxon>Fungi</taxon>
        <taxon>Dikarya</taxon>
        <taxon>Ascomycota</taxon>
        <taxon>Pezizomycotina</taxon>
        <taxon>Dothideomycetes</taxon>
        <taxon>Pleosporomycetidae</taxon>
        <taxon>Pleosporales</taxon>
        <taxon>Pleosporineae</taxon>
        <taxon>Pleosporaceae</taxon>
        <taxon>Alternaria</taxon>
        <taxon>Alternaria sect. Alternaria</taxon>
    </lineage>
</organism>
<name>A0A4Q4Q1Y6_9PLEO</name>
<dbReference type="PANTHER" id="PTHR33112">
    <property type="entry name" value="DOMAIN PROTEIN, PUTATIVE-RELATED"/>
    <property type="match status" value="1"/>
</dbReference>
<keyword evidence="3" id="KW-1185">Reference proteome</keyword>
<dbReference type="Pfam" id="PF06985">
    <property type="entry name" value="HET"/>
    <property type="match status" value="1"/>
</dbReference>
<evidence type="ECO:0000313" key="2">
    <source>
        <dbReference type="EMBL" id="RYO31834.1"/>
    </source>
</evidence>
<dbReference type="Proteomes" id="UP000293823">
    <property type="component" value="Unassembled WGS sequence"/>
</dbReference>
<accession>A0A4Q4Q1Y6</accession>
<dbReference type="PANTHER" id="PTHR33112:SF1">
    <property type="entry name" value="HETEROKARYON INCOMPATIBILITY DOMAIN-CONTAINING PROTEIN"/>
    <property type="match status" value="1"/>
</dbReference>
<dbReference type="OrthoDB" id="3662167at2759"/>
<protein>
    <recommendedName>
        <fullName evidence="1">Heterokaryon incompatibility domain-containing protein</fullName>
    </recommendedName>
</protein>
<reference evidence="3" key="1">
    <citation type="journal article" date="2019" name="bioRxiv">
        <title>Genomics, evolutionary history and diagnostics of the Alternaria alternata species group including apple and Asian pear pathotypes.</title>
        <authorList>
            <person name="Armitage A.D."/>
            <person name="Cockerton H.M."/>
            <person name="Sreenivasaprasad S."/>
            <person name="Woodhall J.W."/>
            <person name="Lane C.R."/>
            <person name="Harrison R.J."/>
            <person name="Clarkson J.P."/>
        </authorList>
    </citation>
    <scope>NUCLEOTIDE SEQUENCE [LARGE SCALE GENOMIC DNA]</scope>
    <source>
        <strain evidence="3">RGR 97.0016</strain>
    </source>
</reference>
<sequence>MTKTLEELRVSACPSCRILGSNLPIHDIRFLSTGDRSGNYLRFSDQDKKYWLPSSLALMHKDEMSLARATSYIDGEGYADTNQLKESIRDCVSNHKQCIPQACNTLKDLKVLDCDKRTVVLAPESCQFVALSYVWGQPTVEAKPTDRPQFPTLPDVLPRTVEDSIKVTKILGHKYLWVDRYCIDQHNTDDQYHQINQMGAIYSSAQITIIAAAGTDAMFGLPGFGREFSYLESCPVTRDLCLVNVTNSVTRSVSASTWYSRAWTLQEGYLSRRRLFFVEHGITYICDEELQNEDLRGASIATEIAASLPSKMNPWDRANHMMRQFAGRSLTYEGDALNAIIGALGTLEGVDHKEGVTIQRSNSSRSSSIYMALNWCHGLPCSRRKGFPSWSPLGWRGQIDNLDYQTSISSDCSLEVWHEGAFKHVSDAFGELSEDHRAHRPAEERYLRLTTTVVMLDFEYLEHEPSIPTGLYVKFPYDSEIDLFILPFWDAEDMQGGNIKLPCAVVVRRRTLIQKNWRCEQESQILIMRQHSTYYERVGCFNLHWSHRHIYAREKQGRIFPLDLTYGNPLLEYGDGTFWKKHGEERIFLLG</sequence>
<evidence type="ECO:0000313" key="3">
    <source>
        <dbReference type="Proteomes" id="UP000293823"/>
    </source>
</evidence>
<feature type="domain" description="Heterokaryon incompatibility" evidence="1">
    <location>
        <begin position="128"/>
        <end position="267"/>
    </location>
</feature>
<proteinExistence type="predicted"/>
<gene>
    <name evidence="2" type="ORF">AA0113_g11814</name>
</gene>